<protein>
    <submittedName>
        <fullName evidence="2">Uncharacterized protein</fullName>
    </submittedName>
</protein>
<evidence type="ECO:0000313" key="2">
    <source>
        <dbReference type="EMBL" id="GJN19196.1"/>
    </source>
</evidence>
<dbReference type="Proteomes" id="UP001054889">
    <property type="component" value="Unassembled WGS sequence"/>
</dbReference>
<gene>
    <name evidence="2" type="primary">gb06443</name>
    <name evidence="2" type="ORF">PR202_gb06443</name>
</gene>
<sequence>MISDLDSAVRAMIGDRFERRDKFLASSSPGSASQRPVPVVPRHRCFSRGTEGHHSACELQGHRSQSTGSNDYMWDAMLYRFDWKPEDGLTKPGELDMTEEMDVAIRKKKDLHLHPIIIRVSPQSV</sequence>
<feature type="compositionally biased region" description="Polar residues" evidence="1">
    <location>
        <begin position="25"/>
        <end position="34"/>
    </location>
</feature>
<organism evidence="2 3">
    <name type="scientific">Eleusine coracana subsp. coracana</name>
    <dbReference type="NCBI Taxonomy" id="191504"/>
    <lineage>
        <taxon>Eukaryota</taxon>
        <taxon>Viridiplantae</taxon>
        <taxon>Streptophyta</taxon>
        <taxon>Embryophyta</taxon>
        <taxon>Tracheophyta</taxon>
        <taxon>Spermatophyta</taxon>
        <taxon>Magnoliopsida</taxon>
        <taxon>Liliopsida</taxon>
        <taxon>Poales</taxon>
        <taxon>Poaceae</taxon>
        <taxon>PACMAD clade</taxon>
        <taxon>Chloridoideae</taxon>
        <taxon>Cynodonteae</taxon>
        <taxon>Eleusininae</taxon>
        <taxon>Eleusine</taxon>
    </lineage>
</organism>
<proteinExistence type="predicted"/>
<comment type="caution">
    <text evidence="2">The sequence shown here is derived from an EMBL/GenBank/DDBJ whole genome shotgun (WGS) entry which is preliminary data.</text>
</comment>
<dbReference type="AlphaFoldDB" id="A0AAV5E9I5"/>
<accession>A0AAV5E9I5</accession>
<reference evidence="2" key="2">
    <citation type="submission" date="2021-12" db="EMBL/GenBank/DDBJ databases">
        <title>Resequencing data analysis of finger millet.</title>
        <authorList>
            <person name="Hatakeyama M."/>
            <person name="Aluri S."/>
            <person name="Balachadran M.T."/>
            <person name="Sivarajan S.R."/>
            <person name="Poveda L."/>
            <person name="Shimizu-Inatsugi R."/>
            <person name="Schlapbach R."/>
            <person name="Sreeman S.M."/>
            <person name="Shimizu K.K."/>
        </authorList>
    </citation>
    <scope>NUCLEOTIDE SEQUENCE</scope>
</reference>
<dbReference type="EMBL" id="BQKI01000074">
    <property type="protein sequence ID" value="GJN19196.1"/>
    <property type="molecule type" value="Genomic_DNA"/>
</dbReference>
<reference evidence="2" key="1">
    <citation type="journal article" date="2018" name="DNA Res.">
        <title>Multiple hybrid de novo genome assembly of finger millet, an orphan allotetraploid crop.</title>
        <authorList>
            <person name="Hatakeyama M."/>
            <person name="Aluri S."/>
            <person name="Balachadran M.T."/>
            <person name="Sivarajan S.R."/>
            <person name="Patrignani A."/>
            <person name="Gruter S."/>
            <person name="Poveda L."/>
            <person name="Shimizu-Inatsugi R."/>
            <person name="Baeten J."/>
            <person name="Francoijs K.J."/>
            <person name="Nataraja K.N."/>
            <person name="Reddy Y.A.N."/>
            <person name="Phadnis S."/>
            <person name="Ravikumar R.L."/>
            <person name="Schlapbach R."/>
            <person name="Sreeman S.M."/>
            <person name="Shimizu K.K."/>
        </authorList>
    </citation>
    <scope>NUCLEOTIDE SEQUENCE</scope>
</reference>
<evidence type="ECO:0000256" key="1">
    <source>
        <dbReference type="SAM" id="MobiDB-lite"/>
    </source>
</evidence>
<keyword evidence="3" id="KW-1185">Reference proteome</keyword>
<feature type="region of interest" description="Disordered" evidence="1">
    <location>
        <begin position="24"/>
        <end position="68"/>
    </location>
</feature>
<name>A0AAV5E9I5_ELECO</name>
<evidence type="ECO:0000313" key="3">
    <source>
        <dbReference type="Proteomes" id="UP001054889"/>
    </source>
</evidence>